<evidence type="ECO:0000256" key="4">
    <source>
        <dbReference type="ARBA" id="ARBA00008655"/>
    </source>
</evidence>
<evidence type="ECO:0000256" key="2">
    <source>
        <dbReference type="ARBA" id="ARBA00004728"/>
    </source>
</evidence>
<name>A0ABZ0ILX9_9BACT</name>
<evidence type="ECO:0000256" key="7">
    <source>
        <dbReference type="ARBA" id="ARBA00022679"/>
    </source>
</evidence>
<dbReference type="RefSeq" id="WP_317487787.1">
    <property type="nucleotide sequence ID" value="NZ_CP136051.1"/>
</dbReference>
<gene>
    <name evidence="11" type="ORF">RT717_18065</name>
</gene>
<dbReference type="InterPro" id="IPR004552">
    <property type="entry name" value="AGP_acyltrans"/>
</dbReference>
<evidence type="ECO:0000313" key="12">
    <source>
        <dbReference type="Proteomes" id="UP001302349"/>
    </source>
</evidence>
<accession>A0ABZ0ILX9</accession>
<evidence type="ECO:0000259" key="10">
    <source>
        <dbReference type="SMART" id="SM00563"/>
    </source>
</evidence>
<organism evidence="11 12">
    <name type="scientific">Imperialibacter roseus</name>
    <dbReference type="NCBI Taxonomy" id="1324217"/>
    <lineage>
        <taxon>Bacteria</taxon>
        <taxon>Pseudomonadati</taxon>
        <taxon>Bacteroidota</taxon>
        <taxon>Cytophagia</taxon>
        <taxon>Cytophagales</taxon>
        <taxon>Flammeovirgaceae</taxon>
        <taxon>Imperialibacter</taxon>
    </lineage>
</organism>
<evidence type="ECO:0000256" key="5">
    <source>
        <dbReference type="ARBA" id="ARBA00013211"/>
    </source>
</evidence>
<dbReference type="EC" id="2.3.1.51" evidence="5 9"/>
<comment type="domain">
    <text evidence="9">The HXXXXD motif is essential for acyltransferase activity and may constitute the binding site for the phosphate moiety of the glycerol-3-phosphate.</text>
</comment>
<dbReference type="PANTHER" id="PTHR10434">
    <property type="entry name" value="1-ACYL-SN-GLYCEROL-3-PHOSPHATE ACYLTRANSFERASE"/>
    <property type="match status" value="1"/>
</dbReference>
<keyword evidence="9" id="KW-0594">Phospholipid biosynthesis</keyword>
<reference evidence="11 12" key="1">
    <citation type="journal article" date="2023" name="Microbiol. Resour. Announc.">
        <title>Complete Genome Sequence of Imperialibacter roseus strain P4T.</title>
        <authorList>
            <person name="Tizabi D.R."/>
            <person name="Bachvaroff T."/>
            <person name="Hill R.T."/>
        </authorList>
    </citation>
    <scope>NUCLEOTIDE SEQUENCE [LARGE SCALE GENOMIC DNA]</scope>
    <source>
        <strain evidence="11 12">P4T</strain>
    </source>
</reference>
<dbReference type="GO" id="GO:0016746">
    <property type="term" value="F:acyltransferase activity"/>
    <property type="evidence" value="ECO:0007669"/>
    <property type="project" value="UniProtKB-KW"/>
</dbReference>
<dbReference type="SMART" id="SM00563">
    <property type="entry name" value="PlsC"/>
    <property type="match status" value="1"/>
</dbReference>
<comment type="similarity">
    <text evidence="4 9">Belongs to the 1-acyl-sn-glycerol-3-phosphate acyltransferase family.</text>
</comment>
<dbReference type="InterPro" id="IPR002123">
    <property type="entry name" value="Plipid/glycerol_acylTrfase"/>
</dbReference>
<keyword evidence="9" id="KW-0444">Lipid biosynthesis</keyword>
<dbReference type="Proteomes" id="UP001302349">
    <property type="component" value="Chromosome"/>
</dbReference>
<keyword evidence="12" id="KW-1185">Reference proteome</keyword>
<evidence type="ECO:0000256" key="9">
    <source>
        <dbReference type="RuleBase" id="RU361267"/>
    </source>
</evidence>
<keyword evidence="7 9" id="KW-0808">Transferase</keyword>
<dbReference type="PANTHER" id="PTHR10434:SF11">
    <property type="entry name" value="1-ACYL-SN-GLYCEROL-3-PHOSPHATE ACYLTRANSFERASE"/>
    <property type="match status" value="1"/>
</dbReference>
<dbReference type="Pfam" id="PF01553">
    <property type="entry name" value="Acyltransferase"/>
    <property type="match status" value="1"/>
</dbReference>
<evidence type="ECO:0000256" key="8">
    <source>
        <dbReference type="ARBA" id="ARBA00023315"/>
    </source>
</evidence>
<evidence type="ECO:0000256" key="1">
    <source>
        <dbReference type="ARBA" id="ARBA00001141"/>
    </source>
</evidence>
<dbReference type="NCBIfam" id="TIGR00530">
    <property type="entry name" value="AGP_acyltrn"/>
    <property type="match status" value="1"/>
</dbReference>
<keyword evidence="8 9" id="KW-0012">Acyltransferase</keyword>
<dbReference type="SUPFAM" id="SSF69593">
    <property type="entry name" value="Glycerol-3-phosphate (1)-acyltransferase"/>
    <property type="match status" value="1"/>
</dbReference>
<protein>
    <recommendedName>
        <fullName evidence="6 9">1-acyl-sn-glycerol-3-phosphate acyltransferase</fullName>
        <ecNumber evidence="5 9">2.3.1.51</ecNumber>
    </recommendedName>
</protein>
<comment type="catalytic activity">
    <reaction evidence="1 9">
        <text>a 1-acyl-sn-glycero-3-phosphate + an acyl-CoA = a 1,2-diacyl-sn-glycero-3-phosphate + CoA</text>
        <dbReference type="Rhea" id="RHEA:19709"/>
        <dbReference type="ChEBI" id="CHEBI:57287"/>
        <dbReference type="ChEBI" id="CHEBI:57970"/>
        <dbReference type="ChEBI" id="CHEBI:58342"/>
        <dbReference type="ChEBI" id="CHEBI:58608"/>
        <dbReference type="EC" id="2.3.1.51"/>
    </reaction>
</comment>
<sequence length="211" mass="23403">MIITFDRKIPVVMARTWWSPGILWACGVTLKVEGTAHVNDKDSYVFVSNHLSYLDIAVLFRAVPVNLYFVAKQELKKVPFLGWYMMGTGMIFVDRSNREKAIESLKKAGQLIKGGKNVLMFPEGTRSRNGEVGIFKKGPFLLASQAGVHVVPVAISGSEKVWKAGRFAIKPHKVDVHIGLPVKHDGKTDINTFIGKAREQVIELKAMPAEA</sequence>
<comment type="pathway">
    <text evidence="2">Phospholipid metabolism; CDP-diacylglycerol biosynthesis; CDP-diacylglycerol from sn-glycerol 3-phosphate: step 2/3.</text>
</comment>
<keyword evidence="9" id="KW-1208">Phospholipid metabolism</keyword>
<dbReference type="CDD" id="cd07989">
    <property type="entry name" value="LPLAT_AGPAT-like"/>
    <property type="match status" value="1"/>
</dbReference>
<evidence type="ECO:0000313" key="11">
    <source>
        <dbReference type="EMBL" id="WOK04990.1"/>
    </source>
</evidence>
<proteinExistence type="inferred from homology"/>
<feature type="domain" description="Phospholipid/glycerol acyltransferase" evidence="10">
    <location>
        <begin position="44"/>
        <end position="158"/>
    </location>
</feature>
<dbReference type="EMBL" id="CP136051">
    <property type="protein sequence ID" value="WOK04990.1"/>
    <property type="molecule type" value="Genomic_DNA"/>
</dbReference>
<comment type="pathway">
    <text evidence="3">Lipid metabolism.</text>
</comment>
<evidence type="ECO:0000256" key="3">
    <source>
        <dbReference type="ARBA" id="ARBA00005189"/>
    </source>
</evidence>
<evidence type="ECO:0000256" key="6">
    <source>
        <dbReference type="ARBA" id="ARBA00016139"/>
    </source>
</evidence>
<keyword evidence="9" id="KW-0443">Lipid metabolism</keyword>